<comment type="caution">
    <text evidence="2">The sequence shown here is derived from an EMBL/GenBank/DDBJ whole genome shotgun (WGS) entry which is preliminary data.</text>
</comment>
<organism evidence="2 3">
    <name type="scientific">Pseudodesulfovibrio alkaliphilus</name>
    <dbReference type="NCBI Taxonomy" id="2661613"/>
    <lineage>
        <taxon>Bacteria</taxon>
        <taxon>Pseudomonadati</taxon>
        <taxon>Thermodesulfobacteriota</taxon>
        <taxon>Desulfovibrionia</taxon>
        <taxon>Desulfovibrionales</taxon>
        <taxon>Desulfovibrionaceae</taxon>
    </lineage>
</organism>
<dbReference type="AlphaFoldDB" id="A0A7K1KNV0"/>
<sequence>MDKYQKQALQVAKEVVIKFIEVGRISPSNFGQNFDVIYKDVMRTITGVTAGDGSREAELAEGGEDEAESAEQDG</sequence>
<accession>A0A7K1KNV0</accession>
<dbReference type="EMBL" id="WODC01000005">
    <property type="protein sequence ID" value="MUM77776.1"/>
    <property type="molecule type" value="Genomic_DNA"/>
</dbReference>
<evidence type="ECO:0000313" key="3">
    <source>
        <dbReference type="Proteomes" id="UP000461162"/>
    </source>
</evidence>
<evidence type="ECO:0008006" key="4">
    <source>
        <dbReference type="Google" id="ProtNLM"/>
    </source>
</evidence>
<reference evidence="2 3" key="1">
    <citation type="submission" date="2019-11" db="EMBL/GenBank/DDBJ databases">
        <title>Pseudodesulfovibrio alkaliphilus, sp. nov., an alkaliphilic sulfate-reducing bacteria from mud volcano of Taman peninsula, Russia.</title>
        <authorList>
            <person name="Frolova A."/>
            <person name="Merkel A.Y."/>
            <person name="Slobodkin A.I."/>
        </authorList>
    </citation>
    <scope>NUCLEOTIDE SEQUENCE [LARGE SCALE GENOMIC DNA]</scope>
    <source>
        <strain evidence="2 3">F-1</strain>
    </source>
</reference>
<proteinExistence type="predicted"/>
<evidence type="ECO:0000256" key="1">
    <source>
        <dbReference type="SAM" id="MobiDB-lite"/>
    </source>
</evidence>
<feature type="region of interest" description="Disordered" evidence="1">
    <location>
        <begin position="52"/>
        <end position="74"/>
    </location>
</feature>
<feature type="compositionally biased region" description="Acidic residues" evidence="1">
    <location>
        <begin position="59"/>
        <end position="74"/>
    </location>
</feature>
<gene>
    <name evidence="2" type="ORF">GKC30_09035</name>
</gene>
<name>A0A7K1KNV0_9BACT</name>
<dbReference type="RefSeq" id="WP_155934273.1">
    <property type="nucleotide sequence ID" value="NZ_WODC01000005.1"/>
</dbReference>
<keyword evidence="3" id="KW-1185">Reference proteome</keyword>
<evidence type="ECO:0000313" key="2">
    <source>
        <dbReference type="EMBL" id="MUM77776.1"/>
    </source>
</evidence>
<dbReference type="Proteomes" id="UP000461162">
    <property type="component" value="Unassembled WGS sequence"/>
</dbReference>
<protein>
    <recommendedName>
        <fullName evidence="4">Conjugal transfer protein TraB</fullName>
    </recommendedName>
</protein>